<feature type="domain" description="Alcohol dehydrogenase-like C-terminal" evidence="7">
    <location>
        <begin position="177"/>
        <end position="304"/>
    </location>
</feature>
<dbReference type="Gene3D" id="3.90.180.10">
    <property type="entry name" value="Medium-chain alcohol dehydrogenases, catalytic domain"/>
    <property type="match status" value="1"/>
</dbReference>
<dbReference type="Pfam" id="PF00107">
    <property type="entry name" value="ADH_zinc_N"/>
    <property type="match status" value="1"/>
</dbReference>
<dbReference type="InterPro" id="IPR013149">
    <property type="entry name" value="ADH-like_C"/>
</dbReference>
<feature type="domain" description="Alcohol dehydrogenase-like N-terminal" evidence="8">
    <location>
        <begin position="23"/>
        <end position="128"/>
    </location>
</feature>
<dbReference type="PANTHER" id="PTHR43161:SF23">
    <property type="entry name" value="(R,R)-BUTANEDIOL DEHYDROGENASE-RELATED"/>
    <property type="match status" value="1"/>
</dbReference>
<keyword evidence="3 6" id="KW-0479">Metal-binding</keyword>
<proteinExistence type="inferred from homology"/>
<dbReference type="PANTHER" id="PTHR43161">
    <property type="entry name" value="SORBITOL DEHYDROGENASE"/>
    <property type="match status" value="1"/>
</dbReference>
<dbReference type="SUPFAM" id="SSF51735">
    <property type="entry name" value="NAD(P)-binding Rossmann-fold domains"/>
    <property type="match status" value="1"/>
</dbReference>
<keyword evidence="10" id="KW-1185">Reference proteome</keyword>
<organism evidence="9 10">
    <name type="scientific">Pseudonocardia yunnanensis</name>
    <dbReference type="NCBI Taxonomy" id="58107"/>
    <lineage>
        <taxon>Bacteria</taxon>
        <taxon>Bacillati</taxon>
        <taxon>Actinomycetota</taxon>
        <taxon>Actinomycetes</taxon>
        <taxon>Pseudonocardiales</taxon>
        <taxon>Pseudonocardiaceae</taxon>
        <taxon>Pseudonocardia</taxon>
    </lineage>
</organism>
<sequence>MLAGVFRGAGRMPLEEVPDPVAGPRDVVLDVRACGVCGSDLHAFRSGQHTRDGQIMGHEFAGSVLDVGSEVDGIAVGDRLTGLPIQPCGRCRRCLAGARHLCEVWTTRSIAFGLPGAFAQRLRIPDALLGGNVHRLPDNAEFTDGALIEPTAVAAHAVRQAQPQVGEPAVVLGLGTIGLQVGQILLAAGAGPVIGVDLSPLRREVGARLGMVTLDGAGGLDAVRNGLREHLGEREVALVVEASGAAPLVAHAVDLVRPRGTIVLVALYHHRAELDAMLAVQREITLRGSANVTSEDFREALSLLGQGRVRMQPLITHRLPLEHVEEAFRTQADAVGSVKVMVTQD</sequence>
<evidence type="ECO:0000259" key="8">
    <source>
        <dbReference type="Pfam" id="PF08240"/>
    </source>
</evidence>
<dbReference type="EMBL" id="JBHUCO010000044">
    <property type="protein sequence ID" value="MFD1522068.1"/>
    <property type="molecule type" value="Genomic_DNA"/>
</dbReference>
<evidence type="ECO:0000256" key="6">
    <source>
        <dbReference type="RuleBase" id="RU361277"/>
    </source>
</evidence>
<gene>
    <name evidence="9" type="ORF">ACFSJD_31545</name>
</gene>
<accession>A0ABW4F2T4</accession>
<protein>
    <submittedName>
        <fullName evidence="9">Zinc-binding dehydrogenase</fullName>
    </submittedName>
</protein>
<evidence type="ECO:0000256" key="5">
    <source>
        <dbReference type="ARBA" id="ARBA00023002"/>
    </source>
</evidence>
<keyword evidence="5" id="KW-0560">Oxidoreductase</keyword>
<evidence type="ECO:0000313" key="9">
    <source>
        <dbReference type="EMBL" id="MFD1522068.1"/>
    </source>
</evidence>
<dbReference type="Gene3D" id="3.40.50.720">
    <property type="entry name" value="NAD(P)-binding Rossmann-like Domain"/>
    <property type="match status" value="1"/>
</dbReference>
<dbReference type="InterPro" id="IPR013154">
    <property type="entry name" value="ADH-like_N"/>
</dbReference>
<evidence type="ECO:0000256" key="3">
    <source>
        <dbReference type="ARBA" id="ARBA00022723"/>
    </source>
</evidence>
<evidence type="ECO:0000256" key="4">
    <source>
        <dbReference type="ARBA" id="ARBA00022833"/>
    </source>
</evidence>
<evidence type="ECO:0000313" key="10">
    <source>
        <dbReference type="Proteomes" id="UP001597114"/>
    </source>
</evidence>
<comment type="caution">
    <text evidence="9">The sequence shown here is derived from an EMBL/GenBank/DDBJ whole genome shotgun (WGS) entry which is preliminary data.</text>
</comment>
<dbReference type="Pfam" id="PF08240">
    <property type="entry name" value="ADH_N"/>
    <property type="match status" value="1"/>
</dbReference>
<evidence type="ECO:0000259" key="7">
    <source>
        <dbReference type="Pfam" id="PF00107"/>
    </source>
</evidence>
<dbReference type="SUPFAM" id="SSF50129">
    <property type="entry name" value="GroES-like"/>
    <property type="match status" value="1"/>
</dbReference>
<dbReference type="PROSITE" id="PS00059">
    <property type="entry name" value="ADH_ZINC"/>
    <property type="match status" value="1"/>
</dbReference>
<dbReference type="Proteomes" id="UP001597114">
    <property type="component" value="Unassembled WGS sequence"/>
</dbReference>
<dbReference type="InterPro" id="IPR002328">
    <property type="entry name" value="ADH_Zn_CS"/>
</dbReference>
<dbReference type="InterPro" id="IPR036291">
    <property type="entry name" value="NAD(P)-bd_dom_sf"/>
</dbReference>
<evidence type="ECO:0000256" key="2">
    <source>
        <dbReference type="ARBA" id="ARBA00008072"/>
    </source>
</evidence>
<dbReference type="RefSeq" id="WP_344729911.1">
    <property type="nucleotide sequence ID" value="NZ_BAAAUS010000064.1"/>
</dbReference>
<dbReference type="InterPro" id="IPR011032">
    <property type="entry name" value="GroES-like_sf"/>
</dbReference>
<keyword evidence="4 6" id="KW-0862">Zinc</keyword>
<comment type="similarity">
    <text evidence="2 6">Belongs to the zinc-containing alcohol dehydrogenase family.</text>
</comment>
<evidence type="ECO:0000256" key="1">
    <source>
        <dbReference type="ARBA" id="ARBA00001947"/>
    </source>
</evidence>
<reference evidence="10" key="1">
    <citation type="journal article" date="2019" name="Int. J. Syst. Evol. Microbiol.">
        <title>The Global Catalogue of Microorganisms (GCM) 10K type strain sequencing project: providing services to taxonomists for standard genome sequencing and annotation.</title>
        <authorList>
            <consortium name="The Broad Institute Genomics Platform"/>
            <consortium name="The Broad Institute Genome Sequencing Center for Infectious Disease"/>
            <person name="Wu L."/>
            <person name="Ma J."/>
        </authorList>
    </citation>
    <scope>NUCLEOTIDE SEQUENCE [LARGE SCALE GENOMIC DNA]</scope>
    <source>
        <strain evidence="10">CCM 7043</strain>
    </source>
</reference>
<comment type="cofactor">
    <cofactor evidence="1 6">
        <name>Zn(2+)</name>
        <dbReference type="ChEBI" id="CHEBI:29105"/>
    </cofactor>
</comment>
<name>A0ABW4F2T4_9PSEU</name>